<sequence length="145" mass="16539">MEDHPVPFVSSGNKKKRNWDLYTTRFDILEGPVPKKPPANSVQKIDSLSELIAEVNKDTNDNVYVPAGRTPQLMPRAIQISGNILDELAESVQRDVEMMDIDDKVFKMQQTREMLTSEIQQTMKGHRETLSKAREYQAVAHELAQ</sequence>
<evidence type="ECO:0000313" key="1">
    <source>
        <dbReference type="EMBL" id="KAJ4859178.1"/>
    </source>
</evidence>
<keyword evidence="2" id="KW-1185">Reference proteome</keyword>
<dbReference type="AlphaFoldDB" id="A0A9W9B9M4"/>
<proteinExistence type="predicted"/>
<dbReference type="GeneID" id="80869343"/>
<comment type="caution">
    <text evidence="1">The sequence shown here is derived from an EMBL/GenBank/DDBJ whole genome shotgun (WGS) entry which is preliminary data.</text>
</comment>
<accession>A0A9W9B9M4</accession>
<dbReference type="Proteomes" id="UP001140511">
    <property type="component" value="Unassembled WGS sequence"/>
</dbReference>
<name>A0A9W9B9M4_9HYPO</name>
<dbReference type="EMBL" id="JAOPEN010000004">
    <property type="protein sequence ID" value="KAJ4859178.1"/>
    <property type="molecule type" value="Genomic_DNA"/>
</dbReference>
<dbReference type="RefSeq" id="XP_056028234.1">
    <property type="nucleotide sequence ID" value="XM_056174655.1"/>
</dbReference>
<reference evidence="1" key="1">
    <citation type="submission" date="2022-09" db="EMBL/GenBank/DDBJ databases">
        <title>Chromosome-level assembly of Trichoderma breve T069, a fungus used in development of biopesticide product.</title>
        <authorList>
            <person name="Lin R."/>
            <person name="Liu T."/>
        </authorList>
    </citation>
    <scope>NUCLEOTIDE SEQUENCE</scope>
    <source>
        <strain evidence="1">T069</strain>
    </source>
</reference>
<organism evidence="1 2">
    <name type="scientific">Trichoderma breve</name>
    <dbReference type="NCBI Taxonomy" id="2034170"/>
    <lineage>
        <taxon>Eukaryota</taxon>
        <taxon>Fungi</taxon>
        <taxon>Dikarya</taxon>
        <taxon>Ascomycota</taxon>
        <taxon>Pezizomycotina</taxon>
        <taxon>Sordariomycetes</taxon>
        <taxon>Hypocreomycetidae</taxon>
        <taxon>Hypocreales</taxon>
        <taxon>Hypocreaceae</taxon>
        <taxon>Trichoderma</taxon>
    </lineage>
</organism>
<gene>
    <name evidence="1" type="ORF">T069G_07445</name>
</gene>
<evidence type="ECO:0000313" key="2">
    <source>
        <dbReference type="Proteomes" id="UP001140511"/>
    </source>
</evidence>
<protein>
    <submittedName>
        <fullName evidence="1">Uncharacterized protein</fullName>
    </submittedName>
</protein>